<dbReference type="Proteomes" id="UP000243081">
    <property type="component" value="Unassembled WGS sequence"/>
</dbReference>
<reference evidence="7 8" key="1">
    <citation type="submission" date="2016-03" db="EMBL/GenBank/DDBJ databases">
        <title>Fine-scale spatial genetic structure of a fungal parasite of coffee scale insects.</title>
        <authorList>
            <person name="Jackson D."/>
            <person name="Zemenick K.A."/>
            <person name="Malloure B."/>
            <person name="Quandt C.A."/>
            <person name="James T.Y."/>
        </authorList>
    </citation>
    <scope>NUCLEOTIDE SEQUENCE [LARGE SCALE GENOMIC DNA]</scope>
    <source>
        <strain evidence="7 8">UM487</strain>
    </source>
</reference>
<dbReference type="Gene3D" id="3.30.1330.40">
    <property type="entry name" value="RutC-like"/>
    <property type="match status" value="2"/>
</dbReference>
<dbReference type="GO" id="GO:0017178">
    <property type="term" value="F:diphthine-ammonia ligase activity"/>
    <property type="evidence" value="ECO:0007669"/>
    <property type="project" value="UniProtKB-EC"/>
</dbReference>
<protein>
    <recommendedName>
        <fullName evidence="2">Diphthine--ammonia ligase</fullName>
        <ecNumber evidence="1">6.3.1.14</ecNumber>
    </recommendedName>
    <alternativeName>
        <fullName evidence="3">Diphthamide synthase</fullName>
    </alternativeName>
    <alternativeName>
        <fullName evidence="4">Diphthamide synthetase</fullName>
    </alternativeName>
</protein>
<comment type="caution">
    <text evidence="7">The sequence shown here is derived from an EMBL/GenBank/DDBJ whole genome shotgun (WGS) entry which is preliminary data.</text>
</comment>
<dbReference type="OMA" id="HCRLAQS"/>
<dbReference type="SUPFAM" id="SSF52402">
    <property type="entry name" value="Adenine nucleotide alpha hydrolases-like"/>
    <property type="match status" value="1"/>
</dbReference>
<dbReference type="Gene3D" id="3.40.50.620">
    <property type="entry name" value="HUPs"/>
    <property type="match status" value="1"/>
</dbReference>
<dbReference type="OrthoDB" id="686384at2759"/>
<dbReference type="InterPro" id="IPR002761">
    <property type="entry name" value="Diphthami_syn_dom"/>
</dbReference>
<dbReference type="CDD" id="cd06155">
    <property type="entry name" value="eu_AANH_C_1"/>
    <property type="match status" value="1"/>
</dbReference>
<dbReference type="AlphaFoldDB" id="A0A179IGF5"/>
<dbReference type="InterPro" id="IPR014729">
    <property type="entry name" value="Rossmann-like_a/b/a_fold"/>
</dbReference>
<dbReference type="GO" id="GO:0017183">
    <property type="term" value="P:protein histidyl modification to diphthamide"/>
    <property type="evidence" value="ECO:0007669"/>
    <property type="project" value="TreeGrafter"/>
</dbReference>
<dbReference type="CDD" id="cd01994">
    <property type="entry name" value="AANH_PF0828-like"/>
    <property type="match status" value="1"/>
</dbReference>
<dbReference type="FunFam" id="3.40.50.620:FF:000145">
    <property type="entry name" value="ATP-binding domain containing protein"/>
    <property type="match status" value="1"/>
</dbReference>
<evidence type="ECO:0000256" key="5">
    <source>
        <dbReference type="ARBA" id="ARBA00048108"/>
    </source>
</evidence>
<dbReference type="SUPFAM" id="SSF55298">
    <property type="entry name" value="YjgF-like"/>
    <property type="match status" value="2"/>
</dbReference>
<dbReference type="PANTHER" id="PTHR12196:SF2">
    <property type="entry name" value="DIPHTHINE--AMMONIA LIGASE"/>
    <property type="match status" value="1"/>
</dbReference>
<organism evidence="7 8">
    <name type="scientific">Cordyceps confragosa</name>
    <name type="common">Lecanicillium lecanii</name>
    <dbReference type="NCBI Taxonomy" id="2714763"/>
    <lineage>
        <taxon>Eukaryota</taxon>
        <taxon>Fungi</taxon>
        <taxon>Dikarya</taxon>
        <taxon>Ascomycota</taxon>
        <taxon>Pezizomycotina</taxon>
        <taxon>Sordariomycetes</taxon>
        <taxon>Hypocreomycetidae</taxon>
        <taxon>Hypocreales</taxon>
        <taxon>Cordycipitaceae</taxon>
        <taxon>Akanthomyces</taxon>
    </lineage>
</organism>
<dbReference type="Pfam" id="PF01042">
    <property type="entry name" value="Ribonuc_L-PSP"/>
    <property type="match status" value="1"/>
</dbReference>
<evidence type="ECO:0000259" key="6">
    <source>
        <dbReference type="Pfam" id="PF01902"/>
    </source>
</evidence>
<dbReference type="InterPro" id="IPR030662">
    <property type="entry name" value="DPH6/MJ0570"/>
</dbReference>
<evidence type="ECO:0000256" key="4">
    <source>
        <dbReference type="ARBA" id="ARBA00031552"/>
    </source>
</evidence>
<evidence type="ECO:0000256" key="3">
    <source>
        <dbReference type="ARBA" id="ARBA00029814"/>
    </source>
</evidence>
<dbReference type="Pfam" id="PF01902">
    <property type="entry name" value="Diphthami_syn_2"/>
    <property type="match status" value="1"/>
</dbReference>
<dbReference type="EC" id="6.3.1.14" evidence="1"/>
<evidence type="ECO:0000256" key="1">
    <source>
        <dbReference type="ARBA" id="ARBA00012089"/>
    </source>
</evidence>
<feature type="domain" description="Diphthamide synthase" evidence="6">
    <location>
        <begin position="7"/>
        <end position="256"/>
    </location>
</feature>
<dbReference type="InterPro" id="IPR006175">
    <property type="entry name" value="YjgF/YER057c/UK114"/>
</dbReference>
<evidence type="ECO:0000313" key="7">
    <source>
        <dbReference type="EMBL" id="OAR01435.1"/>
    </source>
</evidence>
<dbReference type="InterPro" id="IPR035959">
    <property type="entry name" value="RutC-like_sf"/>
</dbReference>
<evidence type="ECO:0000256" key="2">
    <source>
        <dbReference type="ARBA" id="ARBA00018426"/>
    </source>
</evidence>
<dbReference type="CDD" id="cd06156">
    <property type="entry name" value="eu_AANH_C_2"/>
    <property type="match status" value="1"/>
</dbReference>
<accession>A0A179IGF5</accession>
<dbReference type="Gene3D" id="3.90.1490.10">
    <property type="entry name" value="putative n-type atp pyrophosphatase, domain 2"/>
    <property type="match status" value="1"/>
</dbReference>
<name>A0A179IGF5_CORDF</name>
<sequence>MAAESLNVIALISGGKDSFYSLLHCIQNGHRIVALANLHPPGPDAAPASEVQEEKDLNSFMYQTVGHEVIPLYARATGIPLYRQPIDGGTVRHERDYAYDASQPDVDETESMLTLLSTIKRKHPEANALCSGAILSTYQRTRVESIAIRLGLTPLAYLWKYTALPSPVAPANEAQLLIDMASAGLEARIIKVASAGLDESHLWEVASSEAGSARVKNALRKFGASDGASLGEGGEFETLVLDGPDCLFKKKIAVPEEGRRVVREGGGSTWLLTRGAHLQDKHSLNASSSMNVRVPDLFDPRFAQILEDLSGRPLVAATAKHEGSETKPLAKIDIADNGNPELFTWKFTSNKAFDSSRITEETSNIIDKLSEALATHGLDAAQLTTVVIILRNMADFPKVNQVYGSLFNSPNPASRVTISCGKLLPEGRNIMLYATAPPVSTTPTRDGLHVQSRSYWAPANIGPYSQAIDIPITKNNVALGPRSVYIAGQISLIPCSMTLPTPSSSSLIQQITLSLQHMWRIGTQMNVQQWTSAVAYFDKSASEEDMRNKAQLASRAWRMMHAEPEEEEEEAALDPWDLKYNTQYMSLATNESSKPRPLPDREVFPLRRQNEPETCIPPFFAVEVEELPRQATVEWHAHVGLSRLSDTSTQLVSHGESQLDGWRSWNTVVRADDGIFIHTVLANIGSPGAKSSLGAIAADAQGKYQESIRLLGADLLDVAAHSPYLMYVDSGSLVGWEESPDGIQMPCGVVPSYSISTASGERASCVAVFRLSIDVS</sequence>
<evidence type="ECO:0000313" key="8">
    <source>
        <dbReference type="Proteomes" id="UP000243081"/>
    </source>
</evidence>
<comment type="catalytic activity">
    <reaction evidence="5">
        <text>diphthine-[translation elongation factor 2] + NH4(+) + ATP = diphthamide-[translation elongation factor 2] + AMP + diphosphate + H(+)</text>
        <dbReference type="Rhea" id="RHEA:19753"/>
        <dbReference type="Rhea" id="RHEA-COMP:10172"/>
        <dbReference type="Rhea" id="RHEA-COMP:10174"/>
        <dbReference type="ChEBI" id="CHEBI:15378"/>
        <dbReference type="ChEBI" id="CHEBI:16692"/>
        <dbReference type="ChEBI" id="CHEBI:28938"/>
        <dbReference type="ChEBI" id="CHEBI:30616"/>
        <dbReference type="ChEBI" id="CHEBI:33019"/>
        <dbReference type="ChEBI" id="CHEBI:82696"/>
        <dbReference type="ChEBI" id="CHEBI:456215"/>
        <dbReference type="EC" id="6.3.1.14"/>
    </reaction>
</comment>
<proteinExistence type="predicted"/>
<gene>
    <name evidence="7" type="ORF">LLEC1_07627</name>
</gene>
<dbReference type="NCBIfam" id="TIGR00290">
    <property type="entry name" value="MJ0570_dom"/>
    <property type="match status" value="1"/>
</dbReference>
<dbReference type="PANTHER" id="PTHR12196">
    <property type="entry name" value="DOMAIN OF UNKNOWN FUNCTION 71 DUF71 -CONTAINING PROTEIN"/>
    <property type="match status" value="1"/>
</dbReference>
<dbReference type="EMBL" id="LUKN01001146">
    <property type="protein sequence ID" value="OAR01435.1"/>
    <property type="molecule type" value="Genomic_DNA"/>
</dbReference>
<keyword evidence="8" id="KW-1185">Reference proteome</keyword>